<comment type="caution">
    <text evidence="4">The sequence shown here is derived from an EMBL/GenBank/DDBJ whole genome shotgun (WGS) entry which is preliminary data.</text>
</comment>
<sequence>MKQSKRKHLQTLFETLGEKHQFNGTVLAAEGGDILYHHSFGYAEMTEKRPLKTNSLFELASLSKPFTALGIILLEEKGILGYEDKVDRWLPGFPYQGVTIRHLLNIRQGFLIIWDGFLPIGIHTRLR</sequence>
<evidence type="ECO:0000256" key="2">
    <source>
        <dbReference type="ARBA" id="ARBA00023136"/>
    </source>
</evidence>
<dbReference type="Pfam" id="PF00144">
    <property type="entry name" value="Beta-lactamase"/>
    <property type="match status" value="1"/>
</dbReference>
<dbReference type="PANTHER" id="PTHR46825">
    <property type="entry name" value="D-ALANYL-D-ALANINE-CARBOXYPEPTIDASE/ENDOPEPTIDASE AMPH"/>
    <property type="match status" value="1"/>
</dbReference>
<proteinExistence type="predicted"/>
<evidence type="ECO:0000313" key="4">
    <source>
        <dbReference type="EMBL" id="KIU05729.1"/>
    </source>
</evidence>
<dbReference type="Gene3D" id="3.40.710.10">
    <property type="entry name" value="DD-peptidase/beta-lactamase superfamily"/>
    <property type="match status" value="1"/>
</dbReference>
<evidence type="ECO:0000259" key="3">
    <source>
        <dbReference type="Pfam" id="PF00144"/>
    </source>
</evidence>
<dbReference type="SUPFAM" id="SSF56601">
    <property type="entry name" value="beta-lactamase/transpeptidase-like"/>
    <property type="match status" value="1"/>
</dbReference>
<gene>
    <name evidence="4" type="ORF">SC09_contig4orf00617</name>
</gene>
<keyword evidence="2" id="KW-0472">Membrane</keyword>
<dbReference type="EMBL" id="JXBC01000013">
    <property type="protein sequence ID" value="KIU05729.1"/>
    <property type="molecule type" value="Genomic_DNA"/>
</dbReference>
<dbReference type="PANTHER" id="PTHR46825:SF11">
    <property type="entry name" value="PENICILLIN-BINDING PROTEIN 4"/>
    <property type="match status" value="1"/>
</dbReference>
<reference evidence="4 5" key="1">
    <citation type="submission" date="2014-12" db="EMBL/GenBank/DDBJ databases">
        <title>Comparative genome analysis of Bacillus coagulans HM-08, Clostridium butyricum HM-68, Bacillus subtilis HM-66 and Bacillus licheniformis BL-09.</title>
        <authorList>
            <person name="Zhang H."/>
        </authorList>
    </citation>
    <scope>NUCLEOTIDE SEQUENCE [LARGE SCALE GENOMIC DNA]</scope>
    <source>
        <strain evidence="4 5">HM-66</strain>
    </source>
</reference>
<dbReference type="InterPro" id="IPR012338">
    <property type="entry name" value="Beta-lactam/transpept-like"/>
</dbReference>
<feature type="domain" description="Beta-lactamase-related" evidence="3">
    <location>
        <begin position="10"/>
        <end position="110"/>
    </location>
</feature>
<accession>A0A0D1J0D3</accession>
<dbReference type="AlphaFoldDB" id="A0A0D1J0D3"/>
<dbReference type="InterPro" id="IPR001466">
    <property type="entry name" value="Beta-lactam-related"/>
</dbReference>
<dbReference type="PATRIC" id="fig|1423.173.peg.4274"/>
<evidence type="ECO:0000313" key="5">
    <source>
        <dbReference type="Proteomes" id="UP000032247"/>
    </source>
</evidence>
<comment type="subcellular location">
    <subcellularLocation>
        <location evidence="1">Membrane</location>
    </subcellularLocation>
</comment>
<dbReference type="Proteomes" id="UP000032247">
    <property type="component" value="Unassembled WGS sequence"/>
</dbReference>
<organism evidence="4 5">
    <name type="scientific">Bacillus subtilis</name>
    <dbReference type="NCBI Taxonomy" id="1423"/>
    <lineage>
        <taxon>Bacteria</taxon>
        <taxon>Bacillati</taxon>
        <taxon>Bacillota</taxon>
        <taxon>Bacilli</taxon>
        <taxon>Bacillales</taxon>
        <taxon>Bacillaceae</taxon>
        <taxon>Bacillus</taxon>
    </lineage>
</organism>
<evidence type="ECO:0000256" key="1">
    <source>
        <dbReference type="ARBA" id="ARBA00004370"/>
    </source>
</evidence>
<name>A0A0D1J0D3_BACIU</name>
<protein>
    <submittedName>
        <fullName evidence="4">Penicillin-binding protein 4</fullName>
    </submittedName>
</protein>
<dbReference type="InterPro" id="IPR050491">
    <property type="entry name" value="AmpC-like"/>
</dbReference>
<dbReference type="GO" id="GO:0016020">
    <property type="term" value="C:membrane"/>
    <property type="evidence" value="ECO:0007669"/>
    <property type="project" value="UniProtKB-SubCell"/>
</dbReference>